<dbReference type="InterPro" id="IPR029058">
    <property type="entry name" value="AB_hydrolase_fold"/>
</dbReference>
<sequence length="401" mass="43965">MTSPQTTLGPFGVLGLIFRLPVGTSRSHRVYPDPGPSLMHMCTALVLFLSILLRGLPLAIRRGISVRLWLLSAQYRLVLGYLEPREIQYLAAPARQVYPQWIAKQRAKVSRLGNVGALDRLGGDVEPLKEAGANIMWLGDRRKATKVVLFFHGGGYVAPVGLGHLTWCWNCYVDDGPGAKDEVAVAVLEYTLCPGARYPTQLRQAVAALNHLLRSGIAPADLVIGGDSAGGNLACQVLNHILHPHPEVETVRLSGPLAGVFMVSPLLTFRTDTASFRDNHRVDMLSAATVSKANRYIFPADFAKKKASNPHQPMPLDGDLEWFGEIQAVSKSIYITAGAQEVFRDDIRAFAEAVRRRNPDLDFKLDVAANEVHDSILLEGVFDVVGDATKRMRQWASKCLA</sequence>
<dbReference type="OrthoDB" id="2152029at2759"/>
<dbReference type="SUPFAM" id="SSF53474">
    <property type="entry name" value="alpha/beta-Hydrolases"/>
    <property type="match status" value="1"/>
</dbReference>
<dbReference type="InterPro" id="IPR013094">
    <property type="entry name" value="AB_hydrolase_3"/>
</dbReference>
<evidence type="ECO:0000256" key="1">
    <source>
        <dbReference type="ARBA" id="ARBA00022801"/>
    </source>
</evidence>
<dbReference type="VEuPathDB" id="FungiDB:CH63R_03330"/>
<keyword evidence="2" id="KW-1133">Transmembrane helix</keyword>
<feature type="domain" description="Alpha/beta hydrolase fold-3" evidence="3">
    <location>
        <begin position="148"/>
        <end position="363"/>
    </location>
</feature>
<feature type="transmembrane region" description="Helical" evidence="2">
    <location>
        <begin position="37"/>
        <end position="60"/>
    </location>
</feature>
<evidence type="ECO:0000259" key="3">
    <source>
        <dbReference type="Pfam" id="PF07859"/>
    </source>
</evidence>
<evidence type="ECO:0000256" key="2">
    <source>
        <dbReference type="SAM" id="Phobius"/>
    </source>
</evidence>
<dbReference type="RefSeq" id="XP_018163121.1">
    <property type="nucleotide sequence ID" value="XM_018298305.1"/>
</dbReference>
<dbReference type="EMBL" id="LTAN01000002">
    <property type="protein sequence ID" value="OBR14604.1"/>
    <property type="molecule type" value="Genomic_DNA"/>
</dbReference>
<organism evidence="4 5">
    <name type="scientific">Colletotrichum higginsianum (strain IMI 349063)</name>
    <name type="common">Crucifer anthracnose fungus</name>
    <dbReference type="NCBI Taxonomy" id="759273"/>
    <lineage>
        <taxon>Eukaryota</taxon>
        <taxon>Fungi</taxon>
        <taxon>Dikarya</taxon>
        <taxon>Ascomycota</taxon>
        <taxon>Pezizomycotina</taxon>
        <taxon>Sordariomycetes</taxon>
        <taxon>Hypocreomycetidae</taxon>
        <taxon>Glomerellales</taxon>
        <taxon>Glomerellaceae</taxon>
        <taxon>Colletotrichum</taxon>
        <taxon>Colletotrichum destructivum species complex</taxon>
    </lineage>
</organism>
<dbReference type="PANTHER" id="PTHR48081">
    <property type="entry name" value="AB HYDROLASE SUPERFAMILY PROTEIN C4A8.06C"/>
    <property type="match status" value="1"/>
</dbReference>
<name>A0A1B7YRM5_COLHI</name>
<dbReference type="Gene3D" id="3.40.50.1820">
    <property type="entry name" value="alpha/beta hydrolase"/>
    <property type="match status" value="1"/>
</dbReference>
<dbReference type="KEGG" id="chig:CH63R_03330"/>
<dbReference type="InterPro" id="IPR050300">
    <property type="entry name" value="GDXG_lipolytic_enzyme"/>
</dbReference>
<dbReference type="Pfam" id="PF07859">
    <property type="entry name" value="Abhydrolase_3"/>
    <property type="match status" value="1"/>
</dbReference>
<evidence type="ECO:0000313" key="4">
    <source>
        <dbReference type="EMBL" id="OBR14604.1"/>
    </source>
</evidence>
<protein>
    <submittedName>
        <fullName evidence="4">Alpha/beta hydrolase</fullName>
    </submittedName>
</protein>
<keyword evidence="5" id="KW-1185">Reference proteome</keyword>
<evidence type="ECO:0000313" key="5">
    <source>
        <dbReference type="Proteomes" id="UP000092177"/>
    </source>
</evidence>
<dbReference type="AlphaFoldDB" id="A0A1B7YRM5"/>
<dbReference type="GO" id="GO:0016787">
    <property type="term" value="F:hydrolase activity"/>
    <property type="evidence" value="ECO:0007669"/>
    <property type="project" value="UniProtKB-KW"/>
</dbReference>
<dbReference type="Proteomes" id="UP000092177">
    <property type="component" value="Chromosome 2"/>
</dbReference>
<comment type="caution">
    <text evidence="4">The sequence shown here is derived from an EMBL/GenBank/DDBJ whole genome shotgun (WGS) entry which is preliminary data.</text>
</comment>
<proteinExistence type="predicted"/>
<dbReference type="PANTHER" id="PTHR48081:SF31">
    <property type="entry name" value="STERYL ACETYL HYDROLASE MUG81-RELATED"/>
    <property type="match status" value="1"/>
</dbReference>
<gene>
    <name evidence="4" type="ORF">CH63R_03330</name>
</gene>
<keyword evidence="2" id="KW-0472">Membrane</keyword>
<keyword evidence="2" id="KW-0812">Transmembrane</keyword>
<dbReference type="GeneID" id="28862412"/>
<keyword evidence="1 4" id="KW-0378">Hydrolase</keyword>
<reference evidence="5" key="1">
    <citation type="journal article" date="2017" name="BMC Genomics">
        <title>Gapless genome assembly of Colletotrichum higginsianum reveals chromosome structure and association of transposable elements with secondary metabolite gene clusters.</title>
        <authorList>
            <person name="Dallery J.-F."/>
            <person name="Lapalu N."/>
            <person name="Zampounis A."/>
            <person name="Pigne S."/>
            <person name="Luyten I."/>
            <person name="Amselem J."/>
            <person name="Wittenberg A.H.J."/>
            <person name="Zhou S."/>
            <person name="de Queiroz M.V."/>
            <person name="Robin G.P."/>
            <person name="Auger A."/>
            <person name="Hainaut M."/>
            <person name="Henrissat B."/>
            <person name="Kim K.-T."/>
            <person name="Lee Y.-H."/>
            <person name="Lespinet O."/>
            <person name="Schwartz D.C."/>
            <person name="Thon M.R."/>
            <person name="O'Connell R.J."/>
        </authorList>
    </citation>
    <scope>NUCLEOTIDE SEQUENCE [LARGE SCALE GENOMIC DNA]</scope>
    <source>
        <strain evidence="5">IMI 349063</strain>
    </source>
</reference>
<accession>A0A1B7YRM5</accession>